<sequence length="295" mass="31857">MSNSNPDVNALGVVALELAGGEQPGKAALGSEAAGELVALIGRDLTKLVPQVSELDLVFAAAHFDPAEVLRPGLPIHRRLEELQMRAPGRNHGARLLAFGADANGEIPLPLQADPALSGGALRLLPFVLAGGEPGVRSAVRDALEEVLLANGMAQPDTALLAQNSFAAQIEHARYFTVNDLAAMMAMQYDNQGLADLWPLLETAMFAPNEEQWLDISPEPLLRYVGGEVRMALFDPAGWCAHYAQDKNDCDRLQRVYEQYMMRQRQMAAVLEAHGIDVLYVHVNAGQDAKALLAH</sequence>
<evidence type="ECO:0000313" key="2">
    <source>
        <dbReference type="Proteomes" id="UP000051863"/>
    </source>
</evidence>
<protein>
    <submittedName>
        <fullName evidence="1">Uncharacterized protein</fullName>
    </submittedName>
</protein>
<dbReference type="PATRIC" id="fig|405446.3.peg.2210"/>
<dbReference type="Proteomes" id="UP000051863">
    <property type="component" value="Unassembled WGS sequence"/>
</dbReference>
<accession>A0A0R0CM54</accession>
<dbReference type="RefSeq" id="WP_057629208.1">
    <property type="nucleotide sequence ID" value="NZ_LDJJ01000041.1"/>
</dbReference>
<dbReference type="AlphaFoldDB" id="A0A0R0CM54"/>
<keyword evidence="2" id="KW-1185">Reference proteome</keyword>
<reference evidence="1 2" key="1">
    <citation type="submission" date="2015-05" db="EMBL/GenBank/DDBJ databases">
        <title>Genome sequencing and analysis of members of genus Stenotrophomonas.</title>
        <authorList>
            <person name="Patil P.P."/>
            <person name="Midha S."/>
            <person name="Patil P.B."/>
        </authorList>
    </citation>
    <scope>NUCLEOTIDE SEQUENCE [LARGE SCALE GENOMIC DNA]</scope>
    <source>
        <strain evidence="1 2">DSM 18941</strain>
    </source>
</reference>
<dbReference type="EMBL" id="LDJJ01000041">
    <property type="protein sequence ID" value="KRG66766.1"/>
    <property type="molecule type" value="Genomic_DNA"/>
</dbReference>
<name>A0A0R0CM54_9GAMM</name>
<evidence type="ECO:0000313" key="1">
    <source>
        <dbReference type="EMBL" id="KRG66766.1"/>
    </source>
</evidence>
<proteinExistence type="predicted"/>
<dbReference type="OrthoDB" id="6194710at2"/>
<comment type="caution">
    <text evidence="1">The sequence shown here is derived from an EMBL/GenBank/DDBJ whole genome shotgun (WGS) entry which is preliminary data.</text>
</comment>
<gene>
    <name evidence="1" type="ORF">ABB27_12970</name>
</gene>
<organism evidence="1 2">
    <name type="scientific">Stenotrophomonas terrae</name>
    <dbReference type="NCBI Taxonomy" id="405446"/>
    <lineage>
        <taxon>Bacteria</taxon>
        <taxon>Pseudomonadati</taxon>
        <taxon>Pseudomonadota</taxon>
        <taxon>Gammaproteobacteria</taxon>
        <taxon>Lysobacterales</taxon>
        <taxon>Lysobacteraceae</taxon>
        <taxon>Stenotrophomonas</taxon>
    </lineage>
</organism>